<accession>A0ABV3RNJ2</accession>
<protein>
    <submittedName>
        <fullName evidence="5">Glycosyltransferase 61 family protein</fullName>
    </submittedName>
</protein>
<dbReference type="RefSeq" id="WP_367878239.1">
    <property type="nucleotide sequence ID" value="NZ_JBFNXX010000009.1"/>
</dbReference>
<evidence type="ECO:0000256" key="1">
    <source>
        <dbReference type="ARBA" id="ARBA00022676"/>
    </source>
</evidence>
<keyword evidence="1" id="KW-0328">Glycosyltransferase</keyword>
<comment type="caution">
    <text evidence="5">The sequence shown here is derived from an EMBL/GenBank/DDBJ whole genome shotgun (WGS) entry which is preliminary data.</text>
</comment>
<dbReference type="InterPro" id="IPR049625">
    <property type="entry name" value="Glyco_transf_61_cat"/>
</dbReference>
<proteinExistence type="predicted"/>
<dbReference type="InterPro" id="IPR007657">
    <property type="entry name" value="Glycosyltransferase_61"/>
</dbReference>
<dbReference type="EMBL" id="JBFNXX010000009">
    <property type="protein sequence ID" value="MEW9920539.1"/>
    <property type="molecule type" value="Genomic_DNA"/>
</dbReference>
<dbReference type="Pfam" id="PF04577">
    <property type="entry name" value="Glyco_transf_61"/>
    <property type="match status" value="1"/>
</dbReference>
<name>A0ABV3RNJ2_9RHOB</name>
<evidence type="ECO:0000259" key="4">
    <source>
        <dbReference type="Pfam" id="PF04577"/>
    </source>
</evidence>
<feature type="domain" description="Glycosyltransferase 61 catalytic" evidence="4">
    <location>
        <begin position="164"/>
        <end position="378"/>
    </location>
</feature>
<evidence type="ECO:0000256" key="3">
    <source>
        <dbReference type="ARBA" id="ARBA00023180"/>
    </source>
</evidence>
<gene>
    <name evidence="5" type="ORF">AB2B41_13065</name>
</gene>
<dbReference type="Proteomes" id="UP001556098">
    <property type="component" value="Unassembled WGS sequence"/>
</dbReference>
<reference evidence="5 6" key="1">
    <citation type="submission" date="2024-07" db="EMBL/GenBank/DDBJ databases">
        <title>Marimonas sp.nov., isolated from tidal-flat sediment.</title>
        <authorList>
            <person name="Jayan J.N."/>
            <person name="Lee S.S."/>
        </authorList>
    </citation>
    <scope>NUCLEOTIDE SEQUENCE [LARGE SCALE GENOMIC DNA]</scope>
    <source>
        <strain evidence="5 6">MJW-29</strain>
    </source>
</reference>
<evidence type="ECO:0000313" key="6">
    <source>
        <dbReference type="Proteomes" id="UP001556098"/>
    </source>
</evidence>
<evidence type="ECO:0000256" key="2">
    <source>
        <dbReference type="ARBA" id="ARBA00022679"/>
    </source>
</evidence>
<organism evidence="5 6">
    <name type="scientific">Sulfitobacter sediminis</name>
    <dbReference type="NCBI Taxonomy" id="3234186"/>
    <lineage>
        <taxon>Bacteria</taxon>
        <taxon>Pseudomonadati</taxon>
        <taxon>Pseudomonadota</taxon>
        <taxon>Alphaproteobacteria</taxon>
        <taxon>Rhodobacterales</taxon>
        <taxon>Roseobacteraceae</taxon>
        <taxon>Sulfitobacter</taxon>
    </lineage>
</organism>
<keyword evidence="6" id="KW-1185">Reference proteome</keyword>
<dbReference type="PANTHER" id="PTHR20961">
    <property type="entry name" value="GLYCOSYLTRANSFERASE"/>
    <property type="match status" value="1"/>
</dbReference>
<sequence length="573" mass="64314">MTDFLSQPDAVFLNPWRDGGLQLLRRPEKTWQSMPKTRIAGVAASAEKETTAQLEKLIRTAERDRNFAEAICFASVPVLIDNASFVKSYVAVRDQLLLSGAVGTRLLNRYRWVHEEAGLDGNDRLDAYFATCREKNAAAEIPAISDLLETDIAFAVPCRNTFNYFHFLTESLCQLTLLDEINFEGDIIFHFPNPEDRQRPFAKAFVEALFPEYVGRVHFQRAPRHYDKVMTGYDMAGGLFQAPEADIAGIADLLPDSLKKKGGVTSVAARRPLSANIVNASLLALRERALKAIEGQDFSHLPKRFFVGRDDRRSRMRRMEGEDMLFEHLDLFGFDYVVFESLDPLEQIALMAGAEIMVSYHGAGFTNMLFANPDACVIELGNLQTAQQRWGDFWPLAHAAGCTYVTFFGDTKEEDPEELAQRDTGGLASVSISREATGQIMAFIVSFLGQYPTLKSAGTVEKLARTLLRVGAKEHAMAVLENHAELLAGHAELCLLKADCHKAMHETKSELVALDSAFKADPSRWQMLIRIIWCANSCERPQVIRWALSRLKADFPERHAAFISNHDWIRYVA</sequence>
<keyword evidence="2" id="KW-0808">Transferase</keyword>
<evidence type="ECO:0000313" key="5">
    <source>
        <dbReference type="EMBL" id="MEW9920539.1"/>
    </source>
</evidence>
<keyword evidence="3" id="KW-0325">Glycoprotein</keyword>